<accession>Q237H6</accession>
<keyword evidence="1" id="KW-0732">Signal</keyword>
<evidence type="ECO:0008006" key="4">
    <source>
        <dbReference type="Google" id="ProtNLM"/>
    </source>
</evidence>
<keyword evidence="3" id="KW-1185">Reference proteome</keyword>
<dbReference type="AlphaFoldDB" id="Q237H6"/>
<dbReference type="EMBL" id="GG662743">
    <property type="protein sequence ID" value="EAR92765.1"/>
    <property type="molecule type" value="Genomic_DNA"/>
</dbReference>
<dbReference type="InParanoid" id="Q237H6"/>
<reference evidence="3" key="1">
    <citation type="journal article" date="2006" name="PLoS Biol.">
        <title>Macronuclear genome sequence of the ciliate Tetrahymena thermophila, a model eukaryote.</title>
        <authorList>
            <person name="Eisen J.A."/>
            <person name="Coyne R.S."/>
            <person name="Wu M."/>
            <person name="Wu D."/>
            <person name="Thiagarajan M."/>
            <person name="Wortman J.R."/>
            <person name="Badger J.H."/>
            <person name="Ren Q."/>
            <person name="Amedeo P."/>
            <person name="Jones K.M."/>
            <person name="Tallon L.J."/>
            <person name="Delcher A.L."/>
            <person name="Salzberg S.L."/>
            <person name="Silva J.C."/>
            <person name="Haas B.J."/>
            <person name="Majoros W.H."/>
            <person name="Farzad M."/>
            <person name="Carlton J.M."/>
            <person name="Smith R.K. Jr."/>
            <person name="Garg J."/>
            <person name="Pearlman R.E."/>
            <person name="Karrer K.M."/>
            <person name="Sun L."/>
            <person name="Manning G."/>
            <person name="Elde N.C."/>
            <person name="Turkewitz A.P."/>
            <person name="Asai D.J."/>
            <person name="Wilkes D.E."/>
            <person name="Wang Y."/>
            <person name="Cai H."/>
            <person name="Collins K."/>
            <person name="Stewart B.A."/>
            <person name="Lee S.R."/>
            <person name="Wilamowska K."/>
            <person name="Weinberg Z."/>
            <person name="Ruzzo W.L."/>
            <person name="Wloga D."/>
            <person name="Gaertig J."/>
            <person name="Frankel J."/>
            <person name="Tsao C.-C."/>
            <person name="Gorovsky M.A."/>
            <person name="Keeling P.J."/>
            <person name="Waller R.F."/>
            <person name="Patron N.J."/>
            <person name="Cherry J.M."/>
            <person name="Stover N.A."/>
            <person name="Krieger C.J."/>
            <person name="del Toro C."/>
            <person name="Ryder H.F."/>
            <person name="Williamson S.C."/>
            <person name="Barbeau R.A."/>
            <person name="Hamilton E.P."/>
            <person name="Orias E."/>
        </authorList>
    </citation>
    <scope>NUCLEOTIDE SEQUENCE [LARGE SCALE GENOMIC DNA]</scope>
    <source>
        <strain evidence="3">SB210</strain>
    </source>
</reference>
<dbReference type="HOGENOM" id="CLU_450195_0_0_1"/>
<feature type="chain" id="PRO_5004201401" description="Transmembrane protein" evidence="1">
    <location>
        <begin position="26"/>
        <end position="607"/>
    </location>
</feature>
<proteinExistence type="predicted"/>
<sequence length="607" mass="72601">MQNFKQFISLKIYLFIQLLILKQLSDNLNLADGPIQTQNLDRSHGCFFKYKYNNEIDDQYLFFQPVQDQKKLLWNQINNGLKYSLIFDYIFFQRMVNINPEQLSQKYQVSYLELFIRYPGNNEIYNHVKENCLHKYYQAEAITNNSQITIDLNQSLLYQNWQKQFHKYLIQNNNNNKFQQNIDDSFDFRMKDKKMFQKIQKRQEPKLWSRDWFFISKLSEFKADKNMDILLGSSGCGPLIRSVGFFEAVKELVIEFRDNHFVKIINAYFGQGVEANQLIDQVHKLTSKKQQEQIKYEWEKYLNIKTNFGSKIENKKEILENHIMLLYYCLFYQNENGYFNWEDPNFFNYLLQQRGCQIRFLNRNIYYPHHNTKTFRSNKFMSIKKFTQLLLKPYVINFEQYSPDVLFLVFHILSKDNQSNRDIFDILLDTSQMNLYSQSHGPILATILSSYDFNYHENYINQSKNTREDLMNHFQRINLNAFDAKNQLSLQQYDKVLSSVQTQISTVQHAPDDLFLALHNNQAEIFFILLGILSLNFNQHCQGPILATILSSYDFNYHENYVNSNKKNRDDFINHFQRMDLNALDIKNAMHGKLSSQSPKDITIEEE</sequence>
<name>Q237H6_TETTS</name>
<dbReference type="Proteomes" id="UP000009168">
    <property type="component" value="Unassembled WGS sequence"/>
</dbReference>
<evidence type="ECO:0000313" key="3">
    <source>
        <dbReference type="Proteomes" id="UP000009168"/>
    </source>
</evidence>
<organism evidence="2 3">
    <name type="scientific">Tetrahymena thermophila (strain SB210)</name>
    <dbReference type="NCBI Taxonomy" id="312017"/>
    <lineage>
        <taxon>Eukaryota</taxon>
        <taxon>Sar</taxon>
        <taxon>Alveolata</taxon>
        <taxon>Ciliophora</taxon>
        <taxon>Intramacronucleata</taxon>
        <taxon>Oligohymenophorea</taxon>
        <taxon>Hymenostomatida</taxon>
        <taxon>Tetrahymenina</taxon>
        <taxon>Tetrahymenidae</taxon>
        <taxon>Tetrahymena</taxon>
    </lineage>
</organism>
<protein>
    <recommendedName>
        <fullName evidence="4">Transmembrane protein</fullName>
    </recommendedName>
</protein>
<dbReference type="GeneID" id="7829912"/>
<feature type="signal peptide" evidence="1">
    <location>
        <begin position="1"/>
        <end position="25"/>
    </location>
</feature>
<dbReference type="KEGG" id="tet:TTHERM_00323090"/>
<evidence type="ECO:0000256" key="1">
    <source>
        <dbReference type="SAM" id="SignalP"/>
    </source>
</evidence>
<evidence type="ECO:0000313" key="2">
    <source>
        <dbReference type="EMBL" id="EAR92765.1"/>
    </source>
</evidence>
<dbReference type="RefSeq" id="XP_001013010.1">
    <property type="nucleotide sequence ID" value="XM_001013010.1"/>
</dbReference>
<gene>
    <name evidence="2" type="ORF">TTHERM_00323090</name>
</gene>